<evidence type="ECO:0000256" key="4">
    <source>
        <dbReference type="ARBA" id="ARBA00022679"/>
    </source>
</evidence>
<evidence type="ECO:0000256" key="9">
    <source>
        <dbReference type="RuleBase" id="RU367084"/>
    </source>
</evidence>
<dbReference type="PANTHER" id="PTHR12865:SF1">
    <property type="entry name" value="PHOSPHATIDYLINOSITOL 4-KINASE TYPE 2"/>
    <property type="match status" value="1"/>
</dbReference>
<comment type="caution">
    <text evidence="11">The sequence shown here is derived from an EMBL/GenBank/DDBJ whole genome shotgun (WGS) entry which is preliminary data.</text>
</comment>
<dbReference type="InterPro" id="IPR039756">
    <property type="entry name" value="Lsb6/PI4K2"/>
</dbReference>
<sequence length="149" mass="17612">MVDNPEIAVAAIDNGLAFPYKHPDEWRAYPYHWAWLPQAKVPFSKEIQDLLLHKLEDNNFVQDLCDDILDLFSHDKGFDRPTFEKQIAVMRGQIYNLIEALKTQMSPVDLVKMPVYTLHRRRHTMGRTRADSDNFTRSFPRRTPFFSWC</sequence>
<dbReference type="InterPro" id="IPR000403">
    <property type="entry name" value="PI3/4_kinase_cat_dom"/>
</dbReference>
<keyword evidence="5 9" id="KW-0547">Nucleotide-binding</keyword>
<keyword evidence="7 9" id="KW-0067">ATP-binding</keyword>
<name>A0AAV4INJ1_9GAST</name>
<keyword evidence="4 9" id="KW-0808">Transferase</keyword>
<comment type="catalytic activity">
    <reaction evidence="9">
        <text>a 1,2-diacyl-sn-glycero-3-phospho-(1D-myo-inositol) + ATP = a 1,2-diacyl-sn-glycero-3-phospho-(1D-myo-inositol 4-phosphate) + ADP + H(+)</text>
        <dbReference type="Rhea" id="RHEA:19877"/>
        <dbReference type="ChEBI" id="CHEBI:15378"/>
        <dbReference type="ChEBI" id="CHEBI:30616"/>
        <dbReference type="ChEBI" id="CHEBI:57880"/>
        <dbReference type="ChEBI" id="CHEBI:58178"/>
        <dbReference type="ChEBI" id="CHEBI:456216"/>
        <dbReference type="EC" id="2.7.1.67"/>
    </reaction>
</comment>
<dbReference type="GO" id="GO:0005765">
    <property type="term" value="C:lysosomal membrane"/>
    <property type="evidence" value="ECO:0007669"/>
    <property type="project" value="TreeGrafter"/>
</dbReference>
<keyword evidence="8 9" id="KW-0472">Membrane</keyword>
<dbReference type="GO" id="GO:0005768">
    <property type="term" value="C:endosome"/>
    <property type="evidence" value="ECO:0007669"/>
    <property type="project" value="TreeGrafter"/>
</dbReference>
<dbReference type="EC" id="2.7.1.67" evidence="9"/>
<proteinExistence type="inferred from homology"/>
<keyword evidence="6 9" id="KW-0418">Kinase</keyword>
<evidence type="ECO:0000256" key="5">
    <source>
        <dbReference type="ARBA" id="ARBA00022741"/>
    </source>
</evidence>
<dbReference type="GO" id="GO:0004430">
    <property type="term" value="F:1-phosphatidylinositol 4-kinase activity"/>
    <property type="evidence" value="ECO:0007669"/>
    <property type="project" value="UniProtKB-UniRule"/>
</dbReference>
<evidence type="ECO:0000256" key="7">
    <source>
        <dbReference type="ARBA" id="ARBA00022840"/>
    </source>
</evidence>
<dbReference type="EMBL" id="BMAT01009626">
    <property type="protein sequence ID" value="GFS10071.1"/>
    <property type="molecule type" value="Genomic_DNA"/>
</dbReference>
<dbReference type="PANTHER" id="PTHR12865">
    <property type="entry name" value="PHOSPHATIDYLINOSITOL 4-KINASE TYPE-II"/>
    <property type="match status" value="1"/>
</dbReference>
<accession>A0AAV4INJ1</accession>
<comment type="similarity">
    <text evidence="2 9">Belongs to the PI3/PI4-kinase family. Type II PI4K subfamily.</text>
</comment>
<dbReference type="AlphaFoldDB" id="A0AAV4INJ1"/>
<keyword evidence="3" id="KW-1003">Cell membrane</keyword>
<dbReference type="GO" id="GO:0007032">
    <property type="term" value="P:endosome organization"/>
    <property type="evidence" value="ECO:0007669"/>
    <property type="project" value="TreeGrafter"/>
</dbReference>
<dbReference type="PROSITE" id="PS50290">
    <property type="entry name" value="PI3_4_KINASE_3"/>
    <property type="match status" value="1"/>
</dbReference>
<comment type="subcellular location">
    <subcellularLocation>
        <location evidence="1">Cell membrane</location>
    </subcellularLocation>
    <subcellularLocation>
        <location evidence="9">Membrane</location>
        <topology evidence="9">Peripheral membrane protein</topology>
    </subcellularLocation>
</comment>
<dbReference type="GO" id="GO:0007030">
    <property type="term" value="P:Golgi organization"/>
    <property type="evidence" value="ECO:0007669"/>
    <property type="project" value="TreeGrafter"/>
</dbReference>
<feature type="domain" description="PI3K/PI4K catalytic" evidence="10">
    <location>
        <begin position="1"/>
        <end position="120"/>
    </location>
</feature>
<reference evidence="11 12" key="1">
    <citation type="journal article" date="2021" name="Elife">
        <title>Chloroplast acquisition without the gene transfer in kleptoplastic sea slugs, Plakobranchus ocellatus.</title>
        <authorList>
            <person name="Maeda T."/>
            <person name="Takahashi S."/>
            <person name="Yoshida T."/>
            <person name="Shimamura S."/>
            <person name="Takaki Y."/>
            <person name="Nagai Y."/>
            <person name="Toyoda A."/>
            <person name="Suzuki Y."/>
            <person name="Arimoto A."/>
            <person name="Ishii H."/>
            <person name="Satoh N."/>
            <person name="Nishiyama T."/>
            <person name="Hasebe M."/>
            <person name="Maruyama T."/>
            <person name="Minagawa J."/>
            <person name="Obokata J."/>
            <person name="Shigenobu S."/>
        </authorList>
    </citation>
    <scope>NUCLEOTIDE SEQUENCE [LARGE SCALE GENOMIC DNA]</scope>
</reference>
<dbReference type="GO" id="GO:0046854">
    <property type="term" value="P:phosphatidylinositol phosphate biosynthetic process"/>
    <property type="evidence" value="ECO:0007669"/>
    <property type="project" value="UniProtKB-UniRule"/>
</dbReference>
<protein>
    <recommendedName>
        <fullName evidence="9">Phosphatidylinositol 4-kinase type 2</fullName>
        <ecNumber evidence="9">2.7.1.67</ecNumber>
    </recommendedName>
</protein>
<evidence type="ECO:0000313" key="12">
    <source>
        <dbReference type="Proteomes" id="UP000762676"/>
    </source>
</evidence>
<evidence type="ECO:0000259" key="10">
    <source>
        <dbReference type="PROSITE" id="PS50290"/>
    </source>
</evidence>
<dbReference type="GO" id="GO:0005802">
    <property type="term" value="C:trans-Golgi network"/>
    <property type="evidence" value="ECO:0007669"/>
    <property type="project" value="TreeGrafter"/>
</dbReference>
<organism evidence="11 12">
    <name type="scientific">Elysia marginata</name>
    <dbReference type="NCBI Taxonomy" id="1093978"/>
    <lineage>
        <taxon>Eukaryota</taxon>
        <taxon>Metazoa</taxon>
        <taxon>Spiralia</taxon>
        <taxon>Lophotrochozoa</taxon>
        <taxon>Mollusca</taxon>
        <taxon>Gastropoda</taxon>
        <taxon>Heterobranchia</taxon>
        <taxon>Euthyneura</taxon>
        <taxon>Panpulmonata</taxon>
        <taxon>Sacoglossa</taxon>
        <taxon>Placobranchoidea</taxon>
        <taxon>Plakobranchidae</taxon>
        <taxon>Elysia</taxon>
    </lineage>
</organism>
<keyword evidence="12" id="KW-1185">Reference proteome</keyword>
<evidence type="ECO:0000256" key="8">
    <source>
        <dbReference type="ARBA" id="ARBA00023136"/>
    </source>
</evidence>
<evidence type="ECO:0000313" key="11">
    <source>
        <dbReference type="EMBL" id="GFS10071.1"/>
    </source>
</evidence>
<dbReference type="GO" id="GO:0005886">
    <property type="term" value="C:plasma membrane"/>
    <property type="evidence" value="ECO:0007669"/>
    <property type="project" value="UniProtKB-SubCell"/>
</dbReference>
<gene>
    <name evidence="11" type="ORF">ElyMa_004798300</name>
</gene>
<evidence type="ECO:0000256" key="3">
    <source>
        <dbReference type="ARBA" id="ARBA00022475"/>
    </source>
</evidence>
<evidence type="ECO:0000256" key="1">
    <source>
        <dbReference type="ARBA" id="ARBA00004236"/>
    </source>
</evidence>
<dbReference type="Pfam" id="PF00454">
    <property type="entry name" value="PI3_PI4_kinase"/>
    <property type="match status" value="1"/>
</dbReference>
<dbReference type="GO" id="GO:0005524">
    <property type="term" value="F:ATP binding"/>
    <property type="evidence" value="ECO:0007669"/>
    <property type="project" value="UniProtKB-UniRule"/>
</dbReference>
<dbReference type="Proteomes" id="UP000762676">
    <property type="component" value="Unassembled WGS sequence"/>
</dbReference>
<evidence type="ECO:0000256" key="6">
    <source>
        <dbReference type="ARBA" id="ARBA00022777"/>
    </source>
</evidence>
<evidence type="ECO:0000256" key="2">
    <source>
        <dbReference type="ARBA" id="ARBA00008941"/>
    </source>
</evidence>